<feature type="domain" description="Peptidase S8/S53" evidence="10">
    <location>
        <begin position="55"/>
        <end position="301"/>
    </location>
</feature>
<evidence type="ECO:0000256" key="8">
    <source>
        <dbReference type="PROSITE-ProRule" id="PRU01240"/>
    </source>
</evidence>
<comment type="caution">
    <text evidence="11">The sequence shown here is derived from an EMBL/GenBank/DDBJ whole genome shotgun (WGS) entry which is preliminary data.</text>
</comment>
<dbReference type="PANTHER" id="PTHR43399">
    <property type="entry name" value="SUBTILISIN-RELATED"/>
    <property type="match status" value="1"/>
</dbReference>
<evidence type="ECO:0000256" key="5">
    <source>
        <dbReference type="ARBA" id="ARBA00023145"/>
    </source>
</evidence>
<dbReference type="PRINTS" id="PR00723">
    <property type="entry name" value="SUBTILISIN"/>
</dbReference>
<comment type="catalytic activity">
    <reaction evidence="6">
        <text>Hydrolysis of proteins with broad specificity for peptide bonds, and a preference for a large uncharged residue in P1. Hydrolyzes peptide amides.</text>
        <dbReference type="EC" id="3.4.21.62"/>
    </reaction>
</comment>
<dbReference type="EC" id="3.4.21.62" evidence="7"/>
<keyword evidence="5" id="KW-0865">Zymogen</keyword>
<evidence type="ECO:0000313" key="11">
    <source>
        <dbReference type="EMBL" id="KAF4670106.1"/>
    </source>
</evidence>
<proteinExistence type="inferred from homology"/>
<feature type="active site" description="Charge relay system" evidence="8">
    <location>
        <position position="96"/>
    </location>
</feature>
<keyword evidence="4 8" id="KW-0720">Serine protease</keyword>
<dbReference type="GO" id="GO:0006508">
    <property type="term" value="P:proteolysis"/>
    <property type="evidence" value="ECO:0007669"/>
    <property type="project" value="UniProtKB-KW"/>
</dbReference>
<dbReference type="GO" id="GO:0004252">
    <property type="term" value="F:serine-type endopeptidase activity"/>
    <property type="evidence" value="ECO:0007669"/>
    <property type="project" value="UniProtKB-UniRule"/>
</dbReference>
<evidence type="ECO:0000256" key="7">
    <source>
        <dbReference type="ARBA" id="ARBA00023619"/>
    </source>
</evidence>
<dbReference type="InterPro" id="IPR022398">
    <property type="entry name" value="Peptidase_S8_His-AS"/>
</dbReference>
<feature type="chain" id="PRO_5029798757" description="subtilisin" evidence="9">
    <location>
        <begin position="24"/>
        <end position="333"/>
    </location>
</feature>
<dbReference type="InterPro" id="IPR015500">
    <property type="entry name" value="Peptidase_S8_subtilisin-rel"/>
</dbReference>
<gene>
    <name evidence="11" type="ORF">FOL47_002224</name>
</gene>
<keyword evidence="12" id="KW-1185">Reference proteome</keyword>
<feature type="signal peptide" evidence="9">
    <location>
        <begin position="1"/>
        <end position="23"/>
    </location>
</feature>
<reference evidence="11 12" key="1">
    <citation type="submission" date="2020-04" db="EMBL/GenBank/DDBJ databases">
        <title>Perkinsus chesapeaki whole genome sequence.</title>
        <authorList>
            <person name="Bogema D.R."/>
        </authorList>
    </citation>
    <scope>NUCLEOTIDE SEQUENCE [LARGE SCALE GENOMIC DNA]</scope>
    <source>
        <strain evidence="11">ATCC PRA-425</strain>
    </source>
</reference>
<feature type="active site" description="Charge relay system" evidence="8">
    <location>
        <position position="268"/>
    </location>
</feature>
<dbReference type="SUPFAM" id="SSF52743">
    <property type="entry name" value="Subtilisin-like"/>
    <property type="match status" value="1"/>
</dbReference>
<name>A0A7J6MFB4_PERCH</name>
<dbReference type="EMBL" id="JAAPAO010000159">
    <property type="protein sequence ID" value="KAF4670106.1"/>
    <property type="molecule type" value="Genomic_DNA"/>
</dbReference>
<comment type="similarity">
    <text evidence="1 8">Belongs to the peptidase S8 family.</text>
</comment>
<keyword evidence="2 8" id="KW-0645">Protease</keyword>
<dbReference type="PROSITE" id="PS00137">
    <property type="entry name" value="SUBTILASE_HIS"/>
    <property type="match status" value="1"/>
</dbReference>
<dbReference type="InterPro" id="IPR036852">
    <property type="entry name" value="Peptidase_S8/S53_dom_sf"/>
</dbReference>
<keyword evidence="9" id="KW-0732">Signal</keyword>
<evidence type="ECO:0000256" key="4">
    <source>
        <dbReference type="ARBA" id="ARBA00022825"/>
    </source>
</evidence>
<evidence type="ECO:0000256" key="3">
    <source>
        <dbReference type="ARBA" id="ARBA00022801"/>
    </source>
</evidence>
<keyword evidence="3 8" id="KW-0378">Hydrolase</keyword>
<evidence type="ECO:0000256" key="1">
    <source>
        <dbReference type="ARBA" id="ARBA00011073"/>
    </source>
</evidence>
<evidence type="ECO:0000256" key="9">
    <source>
        <dbReference type="SAM" id="SignalP"/>
    </source>
</evidence>
<sequence>MTAFADMITLSRLSMYILHWCLAWSFGGPQRALFDSLHIRETWKAVRESGLSRRDAIVTVIDSGVATKQPDLVGKLLEGHDASGSPVASVEDMLGHGTMVTSIIAAGINNSIGIAGIADRVKIRPIRLTATPRRGSSYEQIEVAWDIANKFEDSDVIVFASAGPFEQEASVMYKRVITEAVKQGNFVVVAASGSDDATGPAEVEIPCSMANPMPGVVCVAATLTSNPKVLLREASLLASFGVPGTEVWAAEIKDAFGNWTYDDGRGSSQATAIVGGIAALMQSFKKFKPDVIKEMLLNATEGKIRTARGVEMLYGVLRPDLAVKRAIKLARRH</sequence>
<evidence type="ECO:0000256" key="6">
    <source>
        <dbReference type="ARBA" id="ARBA00023529"/>
    </source>
</evidence>
<accession>A0A7J6MFB4</accession>
<evidence type="ECO:0000313" key="12">
    <source>
        <dbReference type="Proteomes" id="UP000591131"/>
    </source>
</evidence>
<dbReference type="InterPro" id="IPR051048">
    <property type="entry name" value="Peptidase_S8/S53_subtilisin"/>
</dbReference>
<dbReference type="AlphaFoldDB" id="A0A7J6MFB4"/>
<evidence type="ECO:0000256" key="2">
    <source>
        <dbReference type="ARBA" id="ARBA00022670"/>
    </source>
</evidence>
<dbReference type="PROSITE" id="PS51892">
    <property type="entry name" value="SUBTILASE"/>
    <property type="match status" value="1"/>
</dbReference>
<feature type="active site" description="Charge relay system" evidence="8">
    <location>
        <position position="62"/>
    </location>
</feature>
<dbReference type="CDD" id="cd00306">
    <property type="entry name" value="Peptidases_S8_S53"/>
    <property type="match status" value="1"/>
</dbReference>
<dbReference type="Proteomes" id="UP000591131">
    <property type="component" value="Unassembled WGS sequence"/>
</dbReference>
<protein>
    <recommendedName>
        <fullName evidence="7">subtilisin</fullName>
        <ecNumber evidence="7">3.4.21.62</ecNumber>
    </recommendedName>
</protein>
<dbReference type="PANTHER" id="PTHR43399:SF4">
    <property type="entry name" value="CELL WALL-ASSOCIATED PROTEASE"/>
    <property type="match status" value="1"/>
</dbReference>
<dbReference type="InterPro" id="IPR000209">
    <property type="entry name" value="Peptidase_S8/S53_dom"/>
</dbReference>
<dbReference type="Gene3D" id="3.40.50.200">
    <property type="entry name" value="Peptidase S8/S53 domain"/>
    <property type="match status" value="1"/>
</dbReference>
<dbReference type="Pfam" id="PF00082">
    <property type="entry name" value="Peptidase_S8"/>
    <property type="match status" value="1"/>
</dbReference>
<organism evidence="11 12">
    <name type="scientific">Perkinsus chesapeaki</name>
    <name type="common">Clam parasite</name>
    <name type="synonym">Perkinsus andrewsi</name>
    <dbReference type="NCBI Taxonomy" id="330153"/>
    <lineage>
        <taxon>Eukaryota</taxon>
        <taxon>Sar</taxon>
        <taxon>Alveolata</taxon>
        <taxon>Perkinsozoa</taxon>
        <taxon>Perkinsea</taxon>
        <taxon>Perkinsida</taxon>
        <taxon>Perkinsidae</taxon>
        <taxon>Perkinsus</taxon>
    </lineage>
</organism>
<evidence type="ECO:0000259" key="10">
    <source>
        <dbReference type="Pfam" id="PF00082"/>
    </source>
</evidence>